<dbReference type="OrthoDB" id="5596743at2759"/>
<dbReference type="InParanoid" id="A0A507AQP9"/>
<name>A0A507AQP9_9PEZI</name>
<organism evidence="2 3">
    <name type="scientific">Thyridium curvatum</name>
    <dbReference type="NCBI Taxonomy" id="1093900"/>
    <lineage>
        <taxon>Eukaryota</taxon>
        <taxon>Fungi</taxon>
        <taxon>Dikarya</taxon>
        <taxon>Ascomycota</taxon>
        <taxon>Pezizomycotina</taxon>
        <taxon>Sordariomycetes</taxon>
        <taxon>Sordariomycetidae</taxon>
        <taxon>Thyridiales</taxon>
        <taxon>Thyridiaceae</taxon>
        <taxon>Thyridium</taxon>
    </lineage>
</organism>
<protein>
    <submittedName>
        <fullName evidence="2">Uncharacterized protein</fullName>
    </submittedName>
</protein>
<dbReference type="AlphaFoldDB" id="A0A507AQP9"/>
<reference evidence="2 3" key="1">
    <citation type="submission" date="2019-06" db="EMBL/GenBank/DDBJ databases">
        <title>Draft genome sequence of the filamentous fungus Phialemoniopsis curvata isolated from diesel fuel.</title>
        <authorList>
            <person name="Varaljay V.A."/>
            <person name="Lyon W.J."/>
            <person name="Crouch A.L."/>
            <person name="Drake C.E."/>
            <person name="Hollomon J.M."/>
            <person name="Nadeau L.J."/>
            <person name="Nunn H.S."/>
            <person name="Stevenson B.S."/>
            <person name="Bojanowski C.L."/>
            <person name="Crookes-Goodson W.J."/>
        </authorList>
    </citation>
    <scope>NUCLEOTIDE SEQUENCE [LARGE SCALE GENOMIC DNA]</scope>
    <source>
        <strain evidence="2 3">D216</strain>
    </source>
</reference>
<feature type="chain" id="PRO_5021233047" evidence="1">
    <location>
        <begin position="16"/>
        <end position="141"/>
    </location>
</feature>
<gene>
    <name evidence="2" type="ORF">E0L32_009652</name>
</gene>
<comment type="caution">
    <text evidence="2">The sequence shown here is derived from an EMBL/GenBank/DDBJ whole genome shotgun (WGS) entry which is preliminary data.</text>
</comment>
<accession>A0A507AQP9</accession>
<evidence type="ECO:0000313" key="2">
    <source>
        <dbReference type="EMBL" id="TPX08834.1"/>
    </source>
</evidence>
<dbReference type="RefSeq" id="XP_030990545.1">
    <property type="nucleotide sequence ID" value="XM_031144640.1"/>
</dbReference>
<sequence length="141" mass="14543">MKVVAVLSLVSVALASVMEKRACAGNNCNRAITGTRNGLPPVSLRSADCSSFMLTTVTPAPTTVTVTVDGEASATPAKRAEFLEYRQATNSPSAMPAYATHCSSAAAYASACNCWGITPSVTTAPTPTVTVTTTVDYCDDL</sequence>
<dbReference type="Proteomes" id="UP000319257">
    <property type="component" value="Unassembled WGS sequence"/>
</dbReference>
<keyword evidence="3" id="KW-1185">Reference proteome</keyword>
<keyword evidence="1" id="KW-0732">Signal</keyword>
<dbReference type="GeneID" id="41977099"/>
<dbReference type="STRING" id="1093900.A0A507AQP9"/>
<dbReference type="EMBL" id="SKBQ01000072">
    <property type="protein sequence ID" value="TPX08834.1"/>
    <property type="molecule type" value="Genomic_DNA"/>
</dbReference>
<evidence type="ECO:0000313" key="3">
    <source>
        <dbReference type="Proteomes" id="UP000319257"/>
    </source>
</evidence>
<evidence type="ECO:0000256" key="1">
    <source>
        <dbReference type="SAM" id="SignalP"/>
    </source>
</evidence>
<feature type="signal peptide" evidence="1">
    <location>
        <begin position="1"/>
        <end position="15"/>
    </location>
</feature>
<proteinExistence type="predicted"/>